<dbReference type="SUPFAM" id="SSF51445">
    <property type="entry name" value="(Trans)glycosidases"/>
    <property type="match status" value="1"/>
</dbReference>
<name>A0ABM8AIJ4_9DEIO</name>
<keyword evidence="1" id="KW-0614">Plasmid</keyword>
<dbReference type="EMBL" id="AP026561">
    <property type="protein sequence ID" value="BDP43636.1"/>
    <property type="molecule type" value="Genomic_DNA"/>
</dbReference>
<dbReference type="Gene3D" id="3.20.20.80">
    <property type="entry name" value="Glycosidases"/>
    <property type="match status" value="1"/>
</dbReference>
<evidence type="ECO:0000313" key="2">
    <source>
        <dbReference type="Proteomes" id="UP001064971"/>
    </source>
</evidence>
<gene>
    <name evidence="1" type="ORF">DAETH_36050</name>
</gene>
<dbReference type="RefSeq" id="WP_264777507.1">
    <property type="nucleotide sequence ID" value="NZ_AP026561.1"/>
</dbReference>
<accession>A0ABM8AIJ4</accession>
<protein>
    <submittedName>
        <fullName evidence="1">Uncharacterized protein</fullName>
    </submittedName>
</protein>
<reference evidence="1" key="1">
    <citation type="submission" date="2022-07" db="EMBL/GenBank/DDBJ databases">
        <title>Complete Genome Sequence of the Radioresistant Bacterium Deinococcus aetherius ST0316, Isolated from the Air Dust collected in Lower Stratosphere above Japan.</title>
        <authorList>
            <person name="Satoh K."/>
            <person name="Hagiwara K."/>
            <person name="Katsumata K."/>
            <person name="Kubo A."/>
            <person name="Yokobori S."/>
            <person name="Yamagishi A."/>
            <person name="Oono Y."/>
            <person name="Narumi I."/>
        </authorList>
    </citation>
    <scope>NUCLEOTIDE SEQUENCE</scope>
    <source>
        <strain evidence="1">ST0316</strain>
        <plasmid evidence="1">pDAETH-1</plasmid>
    </source>
</reference>
<organism evidence="1 2">
    <name type="scientific">Deinococcus aetherius</name>
    <dbReference type="NCBI Taxonomy" id="200252"/>
    <lineage>
        <taxon>Bacteria</taxon>
        <taxon>Thermotogati</taxon>
        <taxon>Deinococcota</taxon>
        <taxon>Deinococci</taxon>
        <taxon>Deinococcales</taxon>
        <taxon>Deinococcaceae</taxon>
        <taxon>Deinococcus</taxon>
    </lineage>
</organism>
<sequence length="548" mass="61151">MQDLSYDPRDPTFTYGGLTFAVQVFTPEHLYGLDPQRCETRGGETFELHCDGLTWAGGQERAPGSVRLRAGRHGDRVRFDLEATAPHAIRGIKLVVKGQRPRRLVHLREGPRSIPPTGLVLRYPDGWRGLYTPLVVVEDSSGALLCARSLDPEVREKRFALVPRPLEGEGLFDLELIFDELATRSSRTLRVPTWEVGPTSSVEASLTEHARFLETAHELQRWETRPDVPAWARDISLVAAIHGQHYSGYVFNDYARMLDTLRWLAERLEGRRILAYLPGWEGRYYWQYGDYRPDERMGGAEGFARLCDGARALGVHLMPMFGLNVVNCGLPNFEAWGETSRHTTAGGNMNGGSVDWDGTRHYDHGWGALLNPGAPRWQGRLVEQVTGLADRYGFDGAFLDISAAWVNDPRWDTLPGLRRLVERLREGRPDLLVAGEGWYDAHSLAVPLTQSGHTDGLLHHHDEPYGGLFDPYARSFGHLCLGDPGRGSSGVHELGLNPIRRTPVRRGVIPTVTIVEDTLAAAPGEVKAILGDAREYARRFLRAPVLTP</sequence>
<geneLocation type="plasmid" evidence="1 2">
    <name>pDAETH-1</name>
</geneLocation>
<proteinExistence type="predicted"/>
<evidence type="ECO:0000313" key="1">
    <source>
        <dbReference type="EMBL" id="BDP43636.1"/>
    </source>
</evidence>
<dbReference type="Proteomes" id="UP001064971">
    <property type="component" value="Plasmid pDAETH-1"/>
</dbReference>
<keyword evidence="2" id="KW-1185">Reference proteome</keyword>
<dbReference type="InterPro" id="IPR017853">
    <property type="entry name" value="GH"/>
</dbReference>